<dbReference type="EMBL" id="JBEVYD010000012">
    <property type="protein sequence ID" value="KAL3228959.1"/>
    <property type="molecule type" value="Genomic_DNA"/>
</dbReference>
<keyword evidence="2" id="KW-1185">Reference proteome</keyword>
<proteinExistence type="predicted"/>
<name>A0ABR4NMH2_9SACH</name>
<organism evidence="1 2">
    <name type="scientific">Nakaseomyces bracarensis</name>
    <dbReference type="NCBI Taxonomy" id="273131"/>
    <lineage>
        <taxon>Eukaryota</taxon>
        <taxon>Fungi</taxon>
        <taxon>Dikarya</taxon>
        <taxon>Ascomycota</taxon>
        <taxon>Saccharomycotina</taxon>
        <taxon>Saccharomycetes</taxon>
        <taxon>Saccharomycetales</taxon>
        <taxon>Saccharomycetaceae</taxon>
        <taxon>Nakaseomyces</taxon>
    </lineage>
</organism>
<comment type="caution">
    <text evidence="1">The sequence shown here is derived from an EMBL/GenBank/DDBJ whole genome shotgun (WGS) entry which is preliminary data.</text>
</comment>
<dbReference type="Proteomes" id="UP001623330">
    <property type="component" value="Unassembled WGS sequence"/>
</dbReference>
<gene>
    <name evidence="1" type="ORF">RNJ44_02046</name>
</gene>
<sequence>MANSNSTTRSYLADTLRNKSKGIQRLWKLVFRKREAYYYPNDDPEAVIGTGTTGLGSKLYSSSKSFATTVRDKCASVKQINGGLLSDSMRTYFRKRHVKGASASHGENIICSKSLGLPENTSKNINSDFDISYLDTTASVLLPDLERQGPPFSDNYDSDRSLIDFSFNTRDDTTSLKAIYNSAKETENYLVSGDIYPIFTNNGIRQYQKDDIYENGEPNIMQKKPLTKKNDSISVLRPITTNSQDRNANLIDNNAIKVQKLKQILDRKTDQGCLRTTSTQDMALRYIQKDKNVSTTESVIPREVFTYSNLNFNFNGSLIDYHNLETILATNCLSTPISISSSNNLIYNGQNETKHCLVDSLYVSENEQDQHVQISDGLDMPFHYSINSKCTDLKDLDIGISSKSGNNSIHSGDSIVCQSTLKDKFKANTIREKYKKELKSAKENKHVKREDLTAKNSILDRTPFGSEIKKQNFTLNSVSNEKLEYYEVPTFRGTRNKKVTIKKFIDKQKMLNPKIGTAKIGKTFNYFRAPLTFKNRKFFESEINEDEDESDNLDTRHFLYSSINESRNSKGSLKFSDNSYVCFFDKQEAIGTSPSSNDKIEACALSSGCSSLMSNSNSSICSSGSKSILKSKVNPRADIELGRAEECDSIDVEQFIYYFEQNDKRRLDESEKIAKMRERQVQFYYSENSNKYKEVGTV</sequence>
<accession>A0ABR4NMH2</accession>
<reference evidence="1 2" key="1">
    <citation type="submission" date="2024-05" db="EMBL/GenBank/DDBJ databases">
        <title>Long read based assembly of the Candida bracarensis genome reveals expanded adhesin content.</title>
        <authorList>
            <person name="Marcet-Houben M."/>
            <person name="Ksiezopolska E."/>
            <person name="Gabaldon T."/>
        </authorList>
    </citation>
    <scope>NUCLEOTIDE SEQUENCE [LARGE SCALE GENOMIC DNA]</scope>
    <source>
        <strain evidence="1 2">CBM6</strain>
    </source>
</reference>
<evidence type="ECO:0000313" key="1">
    <source>
        <dbReference type="EMBL" id="KAL3228959.1"/>
    </source>
</evidence>
<evidence type="ECO:0000313" key="2">
    <source>
        <dbReference type="Proteomes" id="UP001623330"/>
    </source>
</evidence>
<protein>
    <submittedName>
        <fullName evidence="1">Uncharacterized protein</fullName>
    </submittedName>
</protein>